<evidence type="ECO:0000313" key="1">
    <source>
        <dbReference type="EMBL" id="MBC5668500.1"/>
    </source>
</evidence>
<organism evidence="1 2">
    <name type="scientific">Eubacterium segne</name>
    <dbReference type="NCBI Taxonomy" id="2763045"/>
    <lineage>
        <taxon>Bacteria</taxon>
        <taxon>Bacillati</taxon>
        <taxon>Bacillota</taxon>
        <taxon>Clostridia</taxon>
        <taxon>Eubacteriales</taxon>
        <taxon>Eubacteriaceae</taxon>
        <taxon>Eubacterium</taxon>
    </lineage>
</organism>
<name>A0ABR7F6M4_9FIRM</name>
<protein>
    <submittedName>
        <fullName evidence="1">DUF669 domain-containing protein</fullName>
    </submittedName>
</protein>
<dbReference type="Proteomes" id="UP000597877">
    <property type="component" value="Unassembled WGS sequence"/>
</dbReference>
<reference evidence="1 2" key="1">
    <citation type="submission" date="2020-08" db="EMBL/GenBank/DDBJ databases">
        <title>Genome public.</title>
        <authorList>
            <person name="Liu C."/>
            <person name="Sun Q."/>
        </authorList>
    </citation>
    <scope>NUCLEOTIDE SEQUENCE [LARGE SCALE GENOMIC DNA]</scope>
    <source>
        <strain evidence="1 2">BX4</strain>
    </source>
</reference>
<sequence>MSEVIERELGWDDEIEKDGPEFVLLPEGDYSFEVVGFERARHNGSEKLPACNKAVLTIRLTSDDGEKSTTIKHNLFLHSKTEGMLCAFFTAIGQRKKGEKINMNWNLVIGSKGRCKVGIHSWKNDKGEINQSNQIKQFYEPTPETASGWKPGQF</sequence>
<accession>A0ABR7F6M4</accession>
<comment type="caution">
    <text evidence="1">The sequence shown here is derived from an EMBL/GenBank/DDBJ whole genome shotgun (WGS) entry which is preliminary data.</text>
</comment>
<evidence type="ECO:0000313" key="2">
    <source>
        <dbReference type="Proteomes" id="UP000597877"/>
    </source>
</evidence>
<dbReference type="EMBL" id="JACOOZ010000008">
    <property type="protein sequence ID" value="MBC5668500.1"/>
    <property type="molecule type" value="Genomic_DNA"/>
</dbReference>
<proteinExistence type="predicted"/>
<keyword evidence="2" id="KW-1185">Reference proteome</keyword>
<dbReference type="RefSeq" id="WP_118589724.1">
    <property type="nucleotide sequence ID" value="NZ_JACOOZ010000008.1"/>
</dbReference>
<gene>
    <name evidence="1" type="ORF">H8S00_11010</name>
</gene>